<organism evidence="2 3">
    <name type="scientific">Persicobacter psychrovividus</name>
    <dbReference type="NCBI Taxonomy" id="387638"/>
    <lineage>
        <taxon>Bacteria</taxon>
        <taxon>Pseudomonadati</taxon>
        <taxon>Bacteroidota</taxon>
        <taxon>Cytophagia</taxon>
        <taxon>Cytophagales</taxon>
        <taxon>Persicobacteraceae</taxon>
        <taxon>Persicobacter</taxon>
    </lineage>
</organism>
<proteinExistence type="predicted"/>
<dbReference type="SMART" id="SM00479">
    <property type="entry name" value="EXOIII"/>
    <property type="match status" value="1"/>
</dbReference>
<dbReference type="EMBL" id="AP025292">
    <property type="protein sequence ID" value="BDC99535.1"/>
    <property type="molecule type" value="Genomic_DNA"/>
</dbReference>
<dbReference type="InterPro" id="IPR036397">
    <property type="entry name" value="RNaseH_sf"/>
</dbReference>
<dbReference type="SUPFAM" id="SSF53098">
    <property type="entry name" value="Ribonuclease H-like"/>
    <property type="match status" value="1"/>
</dbReference>
<feature type="domain" description="Exonuclease" evidence="1">
    <location>
        <begin position="8"/>
        <end position="174"/>
    </location>
</feature>
<sequence length="270" mass="30452">MNLKLNKPLVFFDLETTGVNVTGDRIVEYAFIKQNPDGSIDKRVSKVNPGIPIPVETSMIHGIYDQDVKEAPTFKDVARDLAQFMEGCDLGGFNIVRFDVPLLLEEFNRVGVDFDITKRNLVDAQKLFHLMEKRNLTAAYKFYCGKDLQDAHSAEADTIATLEVFKAQIQKYEGQEAFDMKGNSIGTIENDMKVINEIGANNQVDLAGRMVYSDEGVPLINFGKHKGKPVAQVLRNEPAYYDWVMRGDFPQDTKRRLTQIKLGLLKKGNL</sequence>
<protein>
    <submittedName>
        <fullName evidence="2">DNA polymerase III subunit epsilon</fullName>
    </submittedName>
</protein>
<dbReference type="PANTHER" id="PTHR30231">
    <property type="entry name" value="DNA POLYMERASE III SUBUNIT EPSILON"/>
    <property type="match status" value="1"/>
</dbReference>
<name>A0ABM7VEY1_9BACT</name>
<dbReference type="InterPro" id="IPR046768">
    <property type="entry name" value="ExoX-like_C"/>
</dbReference>
<dbReference type="Gene3D" id="3.30.420.10">
    <property type="entry name" value="Ribonuclease H-like superfamily/Ribonuclease H"/>
    <property type="match status" value="1"/>
</dbReference>
<evidence type="ECO:0000313" key="2">
    <source>
        <dbReference type="EMBL" id="BDC99535.1"/>
    </source>
</evidence>
<dbReference type="InterPro" id="IPR013520">
    <property type="entry name" value="Ribonucl_H"/>
</dbReference>
<dbReference type="Pfam" id="PF00929">
    <property type="entry name" value="RNase_T"/>
    <property type="match status" value="1"/>
</dbReference>
<dbReference type="Proteomes" id="UP001354989">
    <property type="component" value="Chromosome"/>
</dbReference>
<dbReference type="RefSeq" id="WP_332918956.1">
    <property type="nucleotide sequence ID" value="NZ_AP025292.1"/>
</dbReference>
<gene>
    <name evidence="2" type="ORF">PEPS_18160</name>
</gene>
<keyword evidence="3" id="KW-1185">Reference proteome</keyword>
<dbReference type="PANTHER" id="PTHR30231:SF41">
    <property type="entry name" value="DNA POLYMERASE III SUBUNIT EPSILON"/>
    <property type="match status" value="1"/>
</dbReference>
<evidence type="ECO:0000259" key="1">
    <source>
        <dbReference type="SMART" id="SM00479"/>
    </source>
</evidence>
<reference evidence="2 3" key="1">
    <citation type="submission" date="2021-12" db="EMBL/GenBank/DDBJ databases">
        <title>Genome sequencing of bacteria with rrn-lacking chromosome and rrn-plasmid.</title>
        <authorList>
            <person name="Anda M."/>
            <person name="Iwasaki W."/>
        </authorList>
    </citation>
    <scope>NUCLEOTIDE SEQUENCE [LARGE SCALE GENOMIC DNA]</scope>
    <source>
        <strain evidence="2 3">NBRC 101262</strain>
    </source>
</reference>
<dbReference type="CDD" id="cd06127">
    <property type="entry name" value="DEDDh"/>
    <property type="match status" value="1"/>
</dbReference>
<evidence type="ECO:0000313" key="3">
    <source>
        <dbReference type="Proteomes" id="UP001354989"/>
    </source>
</evidence>
<dbReference type="Pfam" id="PF20600">
    <property type="entry name" value="ExoX-like_C"/>
    <property type="match status" value="1"/>
</dbReference>
<dbReference type="InterPro" id="IPR012337">
    <property type="entry name" value="RNaseH-like_sf"/>
</dbReference>
<accession>A0ABM7VEY1</accession>